<dbReference type="Pfam" id="PF04191">
    <property type="entry name" value="PEMT"/>
    <property type="match status" value="1"/>
</dbReference>
<name>A0A547PCS4_9SPHN</name>
<dbReference type="Gene3D" id="1.20.120.1630">
    <property type="match status" value="1"/>
</dbReference>
<dbReference type="GO" id="GO:0012505">
    <property type="term" value="C:endomembrane system"/>
    <property type="evidence" value="ECO:0007669"/>
    <property type="project" value="UniProtKB-SubCell"/>
</dbReference>
<evidence type="ECO:0000313" key="6">
    <source>
        <dbReference type="EMBL" id="TRD11930.1"/>
    </source>
</evidence>
<evidence type="ECO:0000256" key="4">
    <source>
        <dbReference type="ARBA" id="ARBA00023136"/>
    </source>
</evidence>
<gene>
    <name evidence="6" type="ORF">FGU71_08730</name>
</gene>
<keyword evidence="6" id="KW-0808">Transferase</keyword>
<dbReference type="OrthoDB" id="9789029at2"/>
<dbReference type="EMBL" id="VHJK01000001">
    <property type="protein sequence ID" value="TRD11930.1"/>
    <property type="molecule type" value="Genomic_DNA"/>
</dbReference>
<feature type="transmembrane region" description="Helical" evidence="5">
    <location>
        <begin position="89"/>
        <end position="119"/>
    </location>
</feature>
<dbReference type="InterPro" id="IPR007318">
    <property type="entry name" value="Phopholipid_MeTrfase"/>
</dbReference>
<evidence type="ECO:0000256" key="3">
    <source>
        <dbReference type="ARBA" id="ARBA00022989"/>
    </source>
</evidence>
<sequence>MSLRIPPPLVALLSVLLMWLFTEHLPSWQFAVPYAGFIAGALIAAGFGIDIVSVLAFRRAKTTVTPLKPEKASRLVVSGFYRFSRNPMYLGMLLILAGVAVWFGSFANIIILIAFVFYITAFQIKPEEARLDQLFGAEYRAYRQRVRRWL</sequence>
<proteinExistence type="predicted"/>
<dbReference type="Proteomes" id="UP000316343">
    <property type="component" value="Unassembled WGS sequence"/>
</dbReference>
<keyword evidence="4 5" id="KW-0472">Membrane</keyword>
<keyword evidence="7" id="KW-1185">Reference proteome</keyword>
<reference evidence="6 7" key="1">
    <citation type="submission" date="2019-06" db="EMBL/GenBank/DDBJ databases">
        <title>Erythrobacter insulae sp. nov., isolated from a tidal flat.</title>
        <authorList>
            <person name="Yoon J.-H."/>
        </authorList>
    </citation>
    <scope>NUCLEOTIDE SEQUENCE [LARGE SCALE GENOMIC DNA]</scope>
    <source>
        <strain evidence="6 7">JBTF-M21</strain>
    </source>
</reference>
<dbReference type="GO" id="GO:0032259">
    <property type="term" value="P:methylation"/>
    <property type="evidence" value="ECO:0007669"/>
    <property type="project" value="UniProtKB-KW"/>
</dbReference>
<dbReference type="RefSeq" id="WP_142788203.1">
    <property type="nucleotide sequence ID" value="NZ_VHJK01000001.1"/>
</dbReference>
<protein>
    <submittedName>
        <fullName evidence="6">Isoprenylcysteine carboxylmethyltransferase family protein</fullName>
    </submittedName>
</protein>
<organism evidence="6 7">
    <name type="scientific">Erythrobacter insulae</name>
    <dbReference type="NCBI Taxonomy" id="2584124"/>
    <lineage>
        <taxon>Bacteria</taxon>
        <taxon>Pseudomonadati</taxon>
        <taxon>Pseudomonadota</taxon>
        <taxon>Alphaproteobacteria</taxon>
        <taxon>Sphingomonadales</taxon>
        <taxon>Erythrobacteraceae</taxon>
        <taxon>Erythrobacter/Porphyrobacter group</taxon>
        <taxon>Erythrobacter</taxon>
    </lineage>
</organism>
<dbReference type="PANTHER" id="PTHR12714">
    <property type="entry name" value="PROTEIN-S ISOPRENYLCYSTEINE O-METHYLTRANSFERASE"/>
    <property type="match status" value="1"/>
</dbReference>
<evidence type="ECO:0000313" key="7">
    <source>
        <dbReference type="Proteomes" id="UP000316343"/>
    </source>
</evidence>
<dbReference type="PANTHER" id="PTHR12714:SF24">
    <property type="entry name" value="SLR1182 PROTEIN"/>
    <property type="match status" value="1"/>
</dbReference>
<keyword evidence="3 5" id="KW-1133">Transmembrane helix</keyword>
<keyword evidence="2 5" id="KW-0812">Transmembrane</keyword>
<keyword evidence="6" id="KW-0489">Methyltransferase</keyword>
<accession>A0A547PCS4</accession>
<feature type="transmembrane region" description="Helical" evidence="5">
    <location>
        <begin position="32"/>
        <end position="57"/>
    </location>
</feature>
<evidence type="ECO:0000256" key="1">
    <source>
        <dbReference type="ARBA" id="ARBA00004127"/>
    </source>
</evidence>
<evidence type="ECO:0000256" key="2">
    <source>
        <dbReference type="ARBA" id="ARBA00022692"/>
    </source>
</evidence>
<dbReference type="AlphaFoldDB" id="A0A547PCS4"/>
<dbReference type="GO" id="GO:0008168">
    <property type="term" value="F:methyltransferase activity"/>
    <property type="evidence" value="ECO:0007669"/>
    <property type="project" value="UniProtKB-KW"/>
</dbReference>
<comment type="subcellular location">
    <subcellularLocation>
        <location evidence="1">Endomembrane system</location>
        <topology evidence="1">Multi-pass membrane protein</topology>
    </subcellularLocation>
</comment>
<evidence type="ECO:0000256" key="5">
    <source>
        <dbReference type="SAM" id="Phobius"/>
    </source>
</evidence>
<comment type="caution">
    <text evidence="6">The sequence shown here is derived from an EMBL/GenBank/DDBJ whole genome shotgun (WGS) entry which is preliminary data.</text>
</comment>